<dbReference type="CDD" id="cd00038">
    <property type="entry name" value="CAP_ED"/>
    <property type="match status" value="1"/>
</dbReference>
<dbReference type="eggNOG" id="COG0745">
    <property type="taxonomic scope" value="Bacteria"/>
</dbReference>
<organism evidence="10 11">
    <name type="scientific">Algibacter luteus</name>
    <dbReference type="NCBI Taxonomy" id="1178825"/>
    <lineage>
        <taxon>Bacteria</taxon>
        <taxon>Pseudomonadati</taxon>
        <taxon>Bacteroidota</taxon>
        <taxon>Flavobacteriia</taxon>
        <taxon>Flavobacteriales</taxon>
        <taxon>Flavobacteriaceae</taxon>
        <taxon>Algibacter</taxon>
    </lineage>
</organism>
<dbReference type="InterPro" id="IPR039420">
    <property type="entry name" value="WalR-like"/>
</dbReference>
<dbReference type="PRINTS" id="PR00034">
    <property type="entry name" value="HTHCRP"/>
</dbReference>
<dbReference type="EMBL" id="FQYK01000002">
    <property type="protein sequence ID" value="SHI53932.1"/>
    <property type="molecule type" value="Genomic_DNA"/>
</dbReference>
<evidence type="ECO:0000256" key="3">
    <source>
        <dbReference type="ARBA" id="ARBA00023015"/>
    </source>
</evidence>
<keyword evidence="2" id="KW-0902">Two-component regulatory system</keyword>
<evidence type="ECO:0000256" key="2">
    <source>
        <dbReference type="ARBA" id="ARBA00023012"/>
    </source>
</evidence>
<dbReference type="RefSeq" id="WP_019387594.1">
    <property type="nucleotide sequence ID" value="NZ_ALIH01000006.1"/>
</dbReference>
<evidence type="ECO:0000313" key="10">
    <source>
        <dbReference type="EMBL" id="SHI53932.1"/>
    </source>
</evidence>
<evidence type="ECO:0000259" key="9">
    <source>
        <dbReference type="PROSITE" id="PS51063"/>
    </source>
</evidence>
<dbReference type="GO" id="GO:0000156">
    <property type="term" value="F:phosphorelay response regulator activity"/>
    <property type="evidence" value="ECO:0007669"/>
    <property type="project" value="TreeGrafter"/>
</dbReference>
<dbReference type="InterPro" id="IPR000595">
    <property type="entry name" value="cNMP-bd_dom"/>
</dbReference>
<dbReference type="Pfam" id="PF13545">
    <property type="entry name" value="HTH_Crp_2"/>
    <property type="match status" value="1"/>
</dbReference>
<dbReference type="GO" id="GO:0016301">
    <property type="term" value="F:kinase activity"/>
    <property type="evidence" value="ECO:0007669"/>
    <property type="project" value="UniProtKB-KW"/>
</dbReference>
<dbReference type="Gene3D" id="3.40.50.2300">
    <property type="match status" value="1"/>
</dbReference>
<dbReference type="PROSITE" id="PS50110">
    <property type="entry name" value="RESPONSE_REGULATORY"/>
    <property type="match status" value="1"/>
</dbReference>
<dbReference type="InterPro" id="IPR018490">
    <property type="entry name" value="cNMP-bd_dom_sf"/>
</dbReference>
<evidence type="ECO:0000256" key="5">
    <source>
        <dbReference type="ARBA" id="ARBA00023163"/>
    </source>
</evidence>
<evidence type="ECO:0000259" key="8">
    <source>
        <dbReference type="PROSITE" id="PS50110"/>
    </source>
</evidence>
<sequence length="351" mass="39427">MKKILLIEDDTVLRENTAELLELSNYSVITAPNGSVGLNTAKENLPDIIVCDIMMPELDGYGVLQGLSKSETTKYIPFIFLSAKTERKDVRKGMDLGADDYITKPFNEAELISAIESRLAKAAILKEERANYTEESSIPSQDELKTLNDLKNYLDDNGKIFKYAKGDLIYSEGDNSNYIYLVRKGVVKNHKFDEDGKELITALFKEDDLFGYTTFIQNIAYQESATAINNVELIGISKTDLNDILENNHKVSLELIELLAENLSSTKEQLLQMAYSSVNKKTAATIIRFAEKINRKPNDPIKISRNDLASVAGVASETFIRTLSKFKNDGLIEIEGRNIKVLNLDKLKQIY</sequence>
<dbReference type="SMART" id="SM00100">
    <property type="entry name" value="cNMP"/>
    <property type="match status" value="1"/>
</dbReference>
<protein>
    <submittedName>
        <fullName evidence="10">cAMP-binding domain of CRP or a regulatory subunit of cAMP-dependent protein kinases</fullName>
    </submittedName>
</protein>
<dbReference type="AlphaFoldDB" id="A0A1M6BYY1"/>
<dbReference type="Gene3D" id="2.60.120.10">
    <property type="entry name" value="Jelly Rolls"/>
    <property type="match status" value="1"/>
</dbReference>
<dbReference type="PANTHER" id="PTHR48111">
    <property type="entry name" value="REGULATOR OF RPOS"/>
    <property type="match status" value="1"/>
</dbReference>
<dbReference type="SUPFAM" id="SSF52172">
    <property type="entry name" value="CheY-like"/>
    <property type="match status" value="1"/>
</dbReference>
<dbReference type="Proteomes" id="UP000184396">
    <property type="component" value="Unassembled WGS sequence"/>
</dbReference>
<dbReference type="Pfam" id="PF00027">
    <property type="entry name" value="cNMP_binding"/>
    <property type="match status" value="1"/>
</dbReference>
<keyword evidence="10" id="KW-0808">Transferase</keyword>
<keyword evidence="11" id="KW-1185">Reference proteome</keyword>
<proteinExistence type="predicted"/>
<dbReference type="InterPro" id="IPR036390">
    <property type="entry name" value="WH_DNA-bd_sf"/>
</dbReference>
<feature type="domain" description="Cyclic nucleotide-binding" evidence="7">
    <location>
        <begin position="163"/>
        <end position="262"/>
    </location>
</feature>
<feature type="domain" description="Response regulatory" evidence="8">
    <location>
        <begin position="3"/>
        <end position="119"/>
    </location>
</feature>
<dbReference type="eggNOG" id="COG0664">
    <property type="taxonomic scope" value="Bacteria"/>
</dbReference>
<dbReference type="SMART" id="SM00448">
    <property type="entry name" value="REC"/>
    <property type="match status" value="1"/>
</dbReference>
<evidence type="ECO:0000313" key="11">
    <source>
        <dbReference type="Proteomes" id="UP000184396"/>
    </source>
</evidence>
<evidence type="ECO:0000259" key="7">
    <source>
        <dbReference type="PROSITE" id="PS50042"/>
    </source>
</evidence>
<evidence type="ECO:0000256" key="1">
    <source>
        <dbReference type="ARBA" id="ARBA00022553"/>
    </source>
</evidence>
<dbReference type="GO" id="GO:0005829">
    <property type="term" value="C:cytosol"/>
    <property type="evidence" value="ECO:0007669"/>
    <property type="project" value="TreeGrafter"/>
</dbReference>
<dbReference type="PANTHER" id="PTHR48111:SF1">
    <property type="entry name" value="TWO-COMPONENT RESPONSE REGULATOR ORR33"/>
    <property type="match status" value="1"/>
</dbReference>
<dbReference type="OrthoDB" id="9127033at2"/>
<dbReference type="SMART" id="SM00419">
    <property type="entry name" value="HTH_CRP"/>
    <property type="match status" value="1"/>
</dbReference>
<keyword evidence="10" id="KW-0418">Kinase</keyword>
<dbReference type="InterPro" id="IPR001789">
    <property type="entry name" value="Sig_transdc_resp-reg_receiver"/>
</dbReference>
<dbReference type="SUPFAM" id="SSF46785">
    <property type="entry name" value="Winged helix' DNA-binding domain"/>
    <property type="match status" value="1"/>
</dbReference>
<dbReference type="InterPro" id="IPR012318">
    <property type="entry name" value="HTH_CRP"/>
</dbReference>
<accession>A0A1M6BYY1</accession>
<dbReference type="InterPro" id="IPR011006">
    <property type="entry name" value="CheY-like_superfamily"/>
</dbReference>
<evidence type="ECO:0000256" key="4">
    <source>
        <dbReference type="ARBA" id="ARBA00023125"/>
    </source>
</evidence>
<dbReference type="InterPro" id="IPR036388">
    <property type="entry name" value="WH-like_DNA-bd_sf"/>
</dbReference>
<dbReference type="Pfam" id="PF00072">
    <property type="entry name" value="Response_reg"/>
    <property type="match status" value="1"/>
</dbReference>
<keyword evidence="1 6" id="KW-0597">Phosphoprotein</keyword>
<dbReference type="CDD" id="cd17574">
    <property type="entry name" value="REC_OmpR"/>
    <property type="match status" value="1"/>
</dbReference>
<evidence type="ECO:0000256" key="6">
    <source>
        <dbReference type="PROSITE-ProRule" id="PRU00169"/>
    </source>
</evidence>
<keyword evidence="5" id="KW-0804">Transcription</keyword>
<feature type="domain" description="HTH crp-type" evidence="9">
    <location>
        <begin position="276"/>
        <end position="345"/>
    </location>
</feature>
<dbReference type="GO" id="GO:0032993">
    <property type="term" value="C:protein-DNA complex"/>
    <property type="evidence" value="ECO:0007669"/>
    <property type="project" value="TreeGrafter"/>
</dbReference>
<keyword evidence="4" id="KW-0238">DNA-binding</keyword>
<reference evidence="10 11" key="1">
    <citation type="submission" date="2016-11" db="EMBL/GenBank/DDBJ databases">
        <authorList>
            <person name="Jaros S."/>
            <person name="Januszkiewicz K."/>
            <person name="Wedrychowicz H."/>
        </authorList>
    </citation>
    <scope>NUCLEOTIDE SEQUENCE [LARGE SCALE GENOMIC DNA]</scope>
    <source>
        <strain evidence="10 11">CGMCC 1.12213</strain>
    </source>
</reference>
<dbReference type="PROSITE" id="PS50042">
    <property type="entry name" value="CNMP_BINDING_3"/>
    <property type="match status" value="1"/>
</dbReference>
<dbReference type="GO" id="GO:0000976">
    <property type="term" value="F:transcription cis-regulatory region binding"/>
    <property type="evidence" value="ECO:0007669"/>
    <property type="project" value="TreeGrafter"/>
</dbReference>
<dbReference type="STRING" id="1178825.SAMN05216261_0977"/>
<dbReference type="GO" id="GO:0006355">
    <property type="term" value="P:regulation of DNA-templated transcription"/>
    <property type="evidence" value="ECO:0007669"/>
    <property type="project" value="InterPro"/>
</dbReference>
<dbReference type="PROSITE" id="PS51063">
    <property type="entry name" value="HTH_CRP_2"/>
    <property type="match status" value="1"/>
</dbReference>
<name>A0A1M6BYY1_9FLAO</name>
<gene>
    <name evidence="10" type="ORF">SAMN05216261_0977</name>
</gene>
<dbReference type="InterPro" id="IPR014710">
    <property type="entry name" value="RmlC-like_jellyroll"/>
</dbReference>
<keyword evidence="3" id="KW-0805">Transcription regulation</keyword>
<feature type="modified residue" description="4-aspartylphosphate" evidence="6">
    <location>
        <position position="52"/>
    </location>
</feature>
<dbReference type="SUPFAM" id="SSF51206">
    <property type="entry name" value="cAMP-binding domain-like"/>
    <property type="match status" value="1"/>
</dbReference>
<dbReference type="Gene3D" id="1.10.10.10">
    <property type="entry name" value="Winged helix-like DNA-binding domain superfamily/Winged helix DNA-binding domain"/>
    <property type="match status" value="1"/>
</dbReference>